<keyword evidence="3" id="KW-1185">Reference proteome</keyword>
<dbReference type="GO" id="GO:0003964">
    <property type="term" value="F:RNA-directed DNA polymerase activity"/>
    <property type="evidence" value="ECO:0007669"/>
    <property type="project" value="UniProtKB-KW"/>
</dbReference>
<keyword evidence="2" id="KW-0695">RNA-directed DNA polymerase</keyword>
<accession>A0A2I0TNP6</accession>
<dbReference type="EMBL" id="KZ508251">
    <property type="protein sequence ID" value="PKU35449.1"/>
    <property type="molecule type" value="Genomic_DNA"/>
</dbReference>
<gene>
    <name evidence="2" type="ORF">llap_14249</name>
</gene>
<evidence type="ECO:0000256" key="1">
    <source>
        <dbReference type="SAM" id="MobiDB-lite"/>
    </source>
</evidence>
<keyword evidence="2" id="KW-0808">Transferase</keyword>
<name>A0A2I0TNP6_LIMLA</name>
<proteinExistence type="predicted"/>
<dbReference type="OrthoDB" id="416454at2759"/>
<organism evidence="2 3">
    <name type="scientific">Limosa lapponica baueri</name>
    <dbReference type="NCBI Taxonomy" id="1758121"/>
    <lineage>
        <taxon>Eukaryota</taxon>
        <taxon>Metazoa</taxon>
        <taxon>Chordata</taxon>
        <taxon>Craniata</taxon>
        <taxon>Vertebrata</taxon>
        <taxon>Euteleostomi</taxon>
        <taxon>Archelosauria</taxon>
        <taxon>Archosauria</taxon>
        <taxon>Dinosauria</taxon>
        <taxon>Saurischia</taxon>
        <taxon>Theropoda</taxon>
        <taxon>Coelurosauria</taxon>
        <taxon>Aves</taxon>
        <taxon>Neognathae</taxon>
        <taxon>Neoaves</taxon>
        <taxon>Charadriiformes</taxon>
        <taxon>Scolopacidae</taxon>
        <taxon>Limosa</taxon>
    </lineage>
</organism>
<feature type="region of interest" description="Disordered" evidence="1">
    <location>
        <begin position="56"/>
        <end position="126"/>
    </location>
</feature>
<reference evidence="3" key="2">
    <citation type="submission" date="2017-12" db="EMBL/GenBank/DDBJ databases">
        <title>Genome sequence of the Bar-tailed Godwit (Limosa lapponica baueri).</title>
        <authorList>
            <person name="Lima N.C.B."/>
            <person name="Parody-Merino A.M."/>
            <person name="Battley P.F."/>
            <person name="Fidler A.E."/>
            <person name="Prosdocimi F."/>
        </authorList>
    </citation>
    <scope>NUCLEOTIDE SEQUENCE [LARGE SCALE GENOMIC DNA]</scope>
</reference>
<protein>
    <submittedName>
        <fullName evidence="2">Rna-directed dna polymerase from mobile element jockey-like</fullName>
    </submittedName>
</protein>
<dbReference type="AlphaFoldDB" id="A0A2I0TNP6"/>
<keyword evidence="2" id="KW-0548">Nucleotidyltransferase</keyword>
<reference evidence="3" key="1">
    <citation type="submission" date="2017-11" db="EMBL/GenBank/DDBJ databases">
        <authorList>
            <person name="Lima N.C."/>
            <person name="Parody-Merino A.M."/>
            <person name="Battley P.F."/>
            <person name="Fidler A.E."/>
            <person name="Prosdocimi F."/>
        </authorList>
    </citation>
    <scope>NUCLEOTIDE SEQUENCE [LARGE SCALE GENOMIC DNA]</scope>
</reference>
<feature type="compositionally biased region" description="Basic and acidic residues" evidence="1">
    <location>
        <begin position="71"/>
        <end position="80"/>
    </location>
</feature>
<sequence>MLFNIFINDIDSGIECTLSQFGDDTKLSGAVDMPEGQDAIQRDLDKLEKWEHVNLMNPESQPHPGLHQKQYGKEAKRGDSHPLLCSVETPPPGVLCPALEPSAQERHGPVGTGPGEGHEDDQRAGAPLLGGQAKRVGVFQPGEEKALGRLIGGFQYLKEAL</sequence>
<dbReference type="Proteomes" id="UP000233556">
    <property type="component" value="Unassembled WGS sequence"/>
</dbReference>
<evidence type="ECO:0000313" key="2">
    <source>
        <dbReference type="EMBL" id="PKU35449.1"/>
    </source>
</evidence>
<evidence type="ECO:0000313" key="3">
    <source>
        <dbReference type="Proteomes" id="UP000233556"/>
    </source>
</evidence>